<dbReference type="InterPro" id="IPR050924">
    <property type="entry name" value="Peroxiredoxin_BCP/PrxQ"/>
</dbReference>
<dbReference type="GO" id="GO:0034599">
    <property type="term" value="P:cellular response to oxidative stress"/>
    <property type="evidence" value="ECO:0007669"/>
    <property type="project" value="TreeGrafter"/>
</dbReference>
<dbReference type="PATRIC" id="fig|880071.3.peg.394"/>
<evidence type="ECO:0000256" key="12">
    <source>
        <dbReference type="ARBA" id="ARBA00049091"/>
    </source>
</evidence>
<dbReference type="InterPro" id="IPR013766">
    <property type="entry name" value="Thioredoxin_domain"/>
</dbReference>
<evidence type="ECO:0000256" key="6">
    <source>
        <dbReference type="ARBA" id="ARBA00023002"/>
    </source>
</evidence>
<evidence type="ECO:0000313" key="15">
    <source>
        <dbReference type="EMBL" id="AFM02894.1"/>
    </source>
</evidence>
<gene>
    <name evidence="15" type="ordered locus">Fleli_0418</name>
</gene>
<comment type="similarity">
    <text evidence="10">Belongs to the peroxiredoxin family. BCP/PrxQ subfamily.</text>
</comment>
<evidence type="ECO:0000256" key="3">
    <source>
        <dbReference type="ARBA" id="ARBA00013017"/>
    </source>
</evidence>
<dbReference type="GO" id="GO:0005737">
    <property type="term" value="C:cytoplasm"/>
    <property type="evidence" value="ECO:0007669"/>
    <property type="project" value="TreeGrafter"/>
</dbReference>
<keyword evidence="4" id="KW-0575">Peroxidase</keyword>
<dbReference type="InterPro" id="IPR036249">
    <property type="entry name" value="Thioredoxin-like_sf"/>
</dbReference>
<evidence type="ECO:0000256" key="7">
    <source>
        <dbReference type="ARBA" id="ARBA00023157"/>
    </source>
</evidence>
<dbReference type="STRING" id="880071.Fleli_0418"/>
<dbReference type="Gene3D" id="3.40.30.10">
    <property type="entry name" value="Glutaredoxin"/>
    <property type="match status" value="1"/>
</dbReference>
<evidence type="ECO:0000256" key="10">
    <source>
        <dbReference type="ARBA" id="ARBA00038489"/>
    </source>
</evidence>
<dbReference type="eggNOG" id="COG1225">
    <property type="taxonomic scope" value="Bacteria"/>
</dbReference>
<keyword evidence="7" id="KW-1015">Disulfide bond</keyword>
<accession>I4AG09</accession>
<dbReference type="EMBL" id="CP003345">
    <property type="protein sequence ID" value="AFM02894.1"/>
    <property type="molecule type" value="Genomic_DNA"/>
</dbReference>
<dbReference type="InterPro" id="IPR000866">
    <property type="entry name" value="AhpC/TSA"/>
</dbReference>
<dbReference type="PIRSF" id="PIRSF000239">
    <property type="entry name" value="AHPC"/>
    <property type="match status" value="1"/>
</dbReference>
<keyword evidence="8" id="KW-0676">Redox-active center</keyword>
<dbReference type="Pfam" id="PF00578">
    <property type="entry name" value="AhpC-TSA"/>
    <property type="match status" value="1"/>
</dbReference>
<sequence>MGLKVGEKAPNFTLDSTSGKEFTLYDSVGNEPCIIYFYPKDFTSVCTEQACSFRDEFGAFRDLGVTVIGISKDDIETHNRFKKEYNLPFELLADTKGKVAKLYDSLLPIVAIPKRNTFVLAGDKTIMDIQSDLTSGKAKIREVVENLTKQF</sequence>
<keyword evidence="16" id="KW-1185">Reference proteome</keyword>
<feature type="domain" description="Thioredoxin" evidence="14">
    <location>
        <begin position="3"/>
        <end position="151"/>
    </location>
</feature>
<evidence type="ECO:0000256" key="4">
    <source>
        <dbReference type="ARBA" id="ARBA00022559"/>
    </source>
</evidence>
<dbReference type="KEGG" id="fli:Fleli_0418"/>
<protein>
    <recommendedName>
        <fullName evidence="3">thioredoxin-dependent peroxiredoxin</fullName>
        <ecNumber evidence="3">1.11.1.24</ecNumber>
    </recommendedName>
    <alternativeName>
        <fullName evidence="9">Thioredoxin peroxidase</fullName>
    </alternativeName>
    <alternativeName>
        <fullName evidence="11">Thioredoxin-dependent peroxiredoxin Bcp</fullName>
    </alternativeName>
</protein>
<dbReference type="AlphaFoldDB" id="I4AG09"/>
<dbReference type="HOGENOM" id="CLU_042529_14_2_10"/>
<dbReference type="SUPFAM" id="SSF52833">
    <property type="entry name" value="Thioredoxin-like"/>
    <property type="match status" value="1"/>
</dbReference>
<comment type="function">
    <text evidence="1">Thiol-specific peroxidase that catalyzes the reduction of hydrogen peroxide and organic hydroperoxides to water and alcohols, respectively. Plays a role in cell protection against oxidative stress by detoxifying peroxides and as sensor of hydrogen peroxide-mediated signaling events.</text>
</comment>
<evidence type="ECO:0000256" key="11">
    <source>
        <dbReference type="ARBA" id="ARBA00042639"/>
    </source>
</evidence>
<dbReference type="OrthoDB" id="9812811at2"/>
<dbReference type="PANTHER" id="PTHR42801:SF4">
    <property type="entry name" value="AHPC_TSA FAMILY PROTEIN"/>
    <property type="match status" value="1"/>
</dbReference>
<evidence type="ECO:0000256" key="8">
    <source>
        <dbReference type="ARBA" id="ARBA00023284"/>
    </source>
</evidence>
<evidence type="ECO:0000256" key="13">
    <source>
        <dbReference type="PIRSR" id="PIRSR000239-1"/>
    </source>
</evidence>
<dbReference type="CDD" id="cd03017">
    <property type="entry name" value="PRX_BCP"/>
    <property type="match status" value="1"/>
</dbReference>
<keyword evidence="5" id="KW-0049">Antioxidant</keyword>
<dbReference type="InterPro" id="IPR024706">
    <property type="entry name" value="Peroxiredoxin_AhpC-typ"/>
</dbReference>
<dbReference type="PANTHER" id="PTHR42801">
    <property type="entry name" value="THIOREDOXIN-DEPENDENT PEROXIDE REDUCTASE"/>
    <property type="match status" value="1"/>
</dbReference>
<organism evidence="15 16">
    <name type="scientific">Bernardetia litoralis (strain ATCC 23117 / DSM 6794 / NBRC 15988 / NCIMB 1366 / Fx l1 / Sio-4)</name>
    <name type="common">Flexibacter litoralis</name>
    <dbReference type="NCBI Taxonomy" id="880071"/>
    <lineage>
        <taxon>Bacteria</taxon>
        <taxon>Pseudomonadati</taxon>
        <taxon>Bacteroidota</taxon>
        <taxon>Cytophagia</taxon>
        <taxon>Cytophagales</taxon>
        <taxon>Bernardetiaceae</taxon>
        <taxon>Bernardetia</taxon>
    </lineage>
</organism>
<keyword evidence="6" id="KW-0560">Oxidoreductase</keyword>
<dbReference type="RefSeq" id="WP_014796354.1">
    <property type="nucleotide sequence ID" value="NC_018018.1"/>
</dbReference>
<comment type="catalytic activity">
    <reaction evidence="12">
        <text>a hydroperoxide + [thioredoxin]-dithiol = an alcohol + [thioredoxin]-disulfide + H2O</text>
        <dbReference type="Rhea" id="RHEA:62620"/>
        <dbReference type="Rhea" id="RHEA-COMP:10698"/>
        <dbReference type="Rhea" id="RHEA-COMP:10700"/>
        <dbReference type="ChEBI" id="CHEBI:15377"/>
        <dbReference type="ChEBI" id="CHEBI:29950"/>
        <dbReference type="ChEBI" id="CHEBI:30879"/>
        <dbReference type="ChEBI" id="CHEBI:35924"/>
        <dbReference type="ChEBI" id="CHEBI:50058"/>
        <dbReference type="EC" id="1.11.1.24"/>
    </reaction>
</comment>
<dbReference type="PROSITE" id="PS51352">
    <property type="entry name" value="THIOREDOXIN_2"/>
    <property type="match status" value="1"/>
</dbReference>
<name>I4AG09_BERLS</name>
<evidence type="ECO:0000313" key="16">
    <source>
        <dbReference type="Proteomes" id="UP000006054"/>
    </source>
</evidence>
<feature type="active site" description="Cysteine sulfenic acid (-SOH) intermediate; for peroxidase activity" evidence="13">
    <location>
        <position position="46"/>
    </location>
</feature>
<evidence type="ECO:0000256" key="9">
    <source>
        <dbReference type="ARBA" id="ARBA00032824"/>
    </source>
</evidence>
<comment type="subunit">
    <text evidence="2">Monomer.</text>
</comment>
<evidence type="ECO:0000256" key="1">
    <source>
        <dbReference type="ARBA" id="ARBA00003330"/>
    </source>
</evidence>
<evidence type="ECO:0000256" key="2">
    <source>
        <dbReference type="ARBA" id="ARBA00011245"/>
    </source>
</evidence>
<dbReference type="GO" id="GO:0008379">
    <property type="term" value="F:thioredoxin peroxidase activity"/>
    <property type="evidence" value="ECO:0007669"/>
    <property type="project" value="TreeGrafter"/>
</dbReference>
<evidence type="ECO:0000259" key="14">
    <source>
        <dbReference type="PROSITE" id="PS51352"/>
    </source>
</evidence>
<reference evidence="16" key="1">
    <citation type="submission" date="2012-06" db="EMBL/GenBank/DDBJ databases">
        <title>The complete genome of Flexibacter litoralis DSM 6794.</title>
        <authorList>
            <person name="Lucas S."/>
            <person name="Copeland A."/>
            <person name="Lapidus A."/>
            <person name="Glavina del Rio T."/>
            <person name="Dalin E."/>
            <person name="Tice H."/>
            <person name="Bruce D."/>
            <person name="Goodwin L."/>
            <person name="Pitluck S."/>
            <person name="Peters L."/>
            <person name="Ovchinnikova G."/>
            <person name="Lu M."/>
            <person name="Kyrpides N."/>
            <person name="Mavromatis K."/>
            <person name="Ivanova N."/>
            <person name="Brettin T."/>
            <person name="Detter J.C."/>
            <person name="Han C."/>
            <person name="Larimer F."/>
            <person name="Land M."/>
            <person name="Hauser L."/>
            <person name="Markowitz V."/>
            <person name="Cheng J.-F."/>
            <person name="Hugenholtz P."/>
            <person name="Woyke T."/>
            <person name="Wu D."/>
            <person name="Spring S."/>
            <person name="Lang E."/>
            <person name="Kopitz M."/>
            <person name="Brambilla E."/>
            <person name="Klenk H.-P."/>
            <person name="Eisen J.A."/>
        </authorList>
    </citation>
    <scope>NUCLEOTIDE SEQUENCE [LARGE SCALE GENOMIC DNA]</scope>
    <source>
        <strain evidence="16">ATCC 23117 / DSM 6794 / NBRC 15988 / NCIMB 1366 / Sio-4</strain>
    </source>
</reference>
<evidence type="ECO:0000256" key="5">
    <source>
        <dbReference type="ARBA" id="ARBA00022862"/>
    </source>
</evidence>
<dbReference type="EC" id="1.11.1.24" evidence="3"/>
<proteinExistence type="inferred from homology"/>
<dbReference type="GO" id="GO:0045454">
    <property type="term" value="P:cell redox homeostasis"/>
    <property type="evidence" value="ECO:0007669"/>
    <property type="project" value="TreeGrafter"/>
</dbReference>
<dbReference type="Proteomes" id="UP000006054">
    <property type="component" value="Chromosome"/>
</dbReference>